<gene>
    <name evidence="1" type="ORF">J2792_004050</name>
</gene>
<name>A0ABU1MS35_9SPHN</name>
<protein>
    <submittedName>
        <fullName evidence="1">Uncharacterized protein</fullName>
    </submittedName>
</protein>
<accession>A0ABU1MS35</accession>
<dbReference type="Proteomes" id="UP001184150">
    <property type="component" value="Unassembled WGS sequence"/>
</dbReference>
<reference evidence="1 2" key="1">
    <citation type="submission" date="2023-07" db="EMBL/GenBank/DDBJ databases">
        <title>Sorghum-associated microbial communities from plants grown in Nebraska, USA.</title>
        <authorList>
            <person name="Schachtman D."/>
        </authorList>
    </citation>
    <scope>NUCLEOTIDE SEQUENCE [LARGE SCALE GENOMIC DNA]</scope>
    <source>
        <strain evidence="1 2">DS1027</strain>
    </source>
</reference>
<keyword evidence="2" id="KW-1185">Reference proteome</keyword>
<comment type="caution">
    <text evidence="1">The sequence shown here is derived from an EMBL/GenBank/DDBJ whole genome shotgun (WGS) entry which is preliminary data.</text>
</comment>
<dbReference type="EMBL" id="JAVDRD010000015">
    <property type="protein sequence ID" value="MDR6513160.1"/>
    <property type="molecule type" value="Genomic_DNA"/>
</dbReference>
<evidence type="ECO:0000313" key="1">
    <source>
        <dbReference type="EMBL" id="MDR6513160.1"/>
    </source>
</evidence>
<evidence type="ECO:0000313" key="2">
    <source>
        <dbReference type="Proteomes" id="UP001184150"/>
    </source>
</evidence>
<proteinExistence type="predicted"/>
<sequence length="100" mass="11453">MSENQSLTSILADQVNQVSGGIRHSLERHVNLMTTQPTLSDETKKHITKRVPPSQLQKYLTVEMAIALLALEISDLGTRISHYQHIERYREHFKAPDKTM</sequence>
<organism evidence="1 2">
    <name type="scientific">Novosphingobium capsulatum</name>
    <dbReference type="NCBI Taxonomy" id="13688"/>
    <lineage>
        <taxon>Bacteria</taxon>
        <taxon>Pseudomonadati</taxon>
        <taxon>Pseudomonadota</taxon>
        <taxon>Alphaproteobacteria</taxon>
        <taxon>Sphingomonadales</taxon>
        <taxon>Sphingomonadaceae</taxon>
        <taxon>Novosphingobium</taxon>
    </lineage>
</organism>
<dbReference type="RefSeq" id="WP_309806493.1">
    <property type="nucleotide sequence ID" value="NZ_JAVDRD010000015.1"/>
</dbReference>